<feature type="transmembrane region" description="Helical" evidence="4">
    <location>
        <begin position="396"/>
        <end position="413"/>
    </location>
</feature>
<feature type="transmembrane region" description="Helical" evidence="4">
    <location>
        <begin position="23"/>
        <end position="41"/>
    </location>
</feature>
<dbReference type="OrthoDB" id="9778850at2"/>
<feature type="transmembrane region" description="Helical" evidence="4">
    <location>
        <begin position="370"/>
        <end position="389"/>
    </location>
</feature>
<feature type="repeat" description="TPR" evidence="3">
    <location>
        <begin position="573"/>
        <end position="606"/>
    </location>
</feature>
<organism evidence="5 6">
    <name type="scientific">Desulfatibacillum alkenivorans DSM 16219</name>
    <dbReference type="NCBI Taxonomy" id="1121393"/>
    <lineage>
        <taxon>Bacteria</taxon>
        <taxon>Pseudomonadati</taxon>
        <taxon>Thermodesulfobacteriota</taxon>
        <taxon>Desulfobacteria</taxon>
        <taxon>Desulfobacterales</taxon>
        <taxon>Desulfatibacillaceae</taxon>
        <taxon>Desulfatibacillum</taxon>
    </lineage>
</organism>
<feature type="transmembrane region" description="Helical" evidence="4">
    <location>
        <begin position="193"/>
        <end position="226"/>
    </location>
</feature>
<dbReference type="RefSeq" id="WP_073475821.1">
    <property type="nucleotide sequence ID" value="NZ_FQZU01000012.1"/>
</dbReference>
<dbReference type="InterPro" id="IPR011990">
    <property type="entry name" value="TPR-like_helical_dom_sf"/>
</dbReference>
<gene>
    <name evidence="5" type="ORF">SAMN02745216_02271</name>
</gene>
<dbReference type="InterPro" id="IPR052346">
    <property type="entry name" value="O-mannosyl-transferase_TMTC"/>
</dbReference>
<sequence length="702" mass="78440">MENSTAEKNNAGLQRPAPQTNKLLMILAGAVLAMAALWVYSNTLSSPFVFDDVPFIQRNANIALNDLTLDSLKTAAFDSTRPLANLSFALNYYFSGGNEAAYHMVNIVLHFLAGLGMYYLLLCLLAVPGIGQKNAPSQWAPFLAALVWLVHPVHTGAVTYIVQRSAVMASMFCLWSMAMYIKARLSPPGKGRTYWVLSVVLWALAMGGKEIALALPFAALVFEWFFFQDLRKDWAGKFALILGGLLAASVIGAYLFLGSHPLDSILYDYKNFDFTLKERLLTEPRVLVYYLSLLVYPYPGRLILDYGIPPSQSLLNPATTFYSILFMAGLIAAALLLAKKRRLVSYAILWFCITLFLESSFIPLDLAFEHRLYLPSVFPVFAVAALLLSKENLRKPAIASLLCIAVIFGVWTHQRNTVWQSDVTLWRDTVAKAPNNARAHNNLGLALAHAGQEESAFKEFQKAIELKPDFAQANYNIGISLGHQEEHEKAIPYFEKAVKKEPENVLYLNDLALAYMGAGRLEDAITRLYQALRIEPEYAPTHNNLGVALGGQAMVTQALEHFRKAVEIYPDYVDAHRNLGILLGNLDNHPKAIAEFEKVIKLQPRDPQANFLLGRSYAAIGKYEKAVLHFRETLQAAPDYIPALYNVGLIYMGKEKYVEAAKYFERILKIKPENMQASRQLKKCIDEARANVQAQKEALSPE</sequence>
<dbReference type="Proteomes" id="UP000183994">
    <property type="component" value="Unassembled WGS sequence"/>
</dbReference>
<evidence type="ECO:0000313" key="6">
    <source>
        <dbReference type="Proteomes" id="UP000183994"/>
    </source>
</evidence>
<feature type="transmembrane region" description="Helical" evidence="4">
    <location>
        <begin position="107"/>
        <end position="127"/>
    </location>
</feature>
<keyword evidence="6" id="KW-1185">Reference proteome</keyword>
<dbReference type="SUPFAM" id="SSF48452">
    <property type="entry name" value="TPR-like"/>
    <property type="match status" value="1"/>
</dbReference>
<evidence type="ECO:0000256" key="4">
    <source>
        <dbReference type="SAM" id="Phobius"/>
    </source>
</evidence>
<dbReference type="EMBL" id="FQZU01000012">
    <property type="protein sequence ID" value="SHJ79601.1"/>
    <property type="molecule type" value="Genomic_DNA"/>
</dbReference>
<dbReference type="Pfam" id="PF00515">
    <property type="entry name" value="TPR_1"/>
    <property type="match status" value="1"/>
</dbReference>
<keyword evidence="4" id="KW-1133">Transmembrane helix</keyword>
<dbReference type="STRING" id="1121393.SAMN02745216_02271"/>
<feature type="repeat" description="TPR" evidence="3">
    <location>
        <begin position="471"/>
        <end position="504"/>
    </location>
</feature>
<dbReference type="Pfam" id="PF13432">
    <property type="entry name" value="TPR_16"/>
    <property type="match status" value="2"/>
</dbReference>
<evidence type="ECO:0000313" key="5">
    <source>
        <dbReference type="EMBL" id="SHJ79601.1"/>
    </source>
</evidence>
<feature type="repeat" description="TPR" evidence="3">
    <location>
        <begin position="437"/>
        <end position="470"/>
    </location>
</feature>
<dbReference type="SMART" id="SM00028">
    <property type="entry name" value="TPR"/>
    <property type="match status" value="7"/>
</dbReference>
<dbReference type="InterPro" id="IPR013105">
    <property type="entry name" value="TPR_2"/>
</dbReference>
<evidence type="ECO:0000256" key="1">
    <source>
        <dbReference type="ARBA" id="ARBA00022737"/>
    </source>
</evidence>
<reference evidence="6" key="1">
    <citation type="submission" date="2016-11" db="EMBL/GenBank/DDBJ databases">
        <authorList>
            <person name="Varghese N."/>
            <person name="Submissions S."/>
        </authorList>
    </citation>
    <scope>NUCLEOTIDE SEQUENCE [LARGE SCALE GENOMIC DNA]</scope>
    <source>
        <strain evidence="6">DSM 16219</strain>
    </source>
</reference>
<keyword evidence="1" id="KW-0677">Repeat</keyword>
<dbReference type="AlphaFoldDB" id="A0A1M6M7Z7"/>
<keyword evidence="2 3" id="KW-0802">TPR repeat</keyword>
<keyword evidence="4" id="KW-0472">Membrane</keyword>
<name>A0A1M6M7Z7_9BACT</name>
<protein>
    <submittedName>
        <fullName evidence="5">Tetratricopeptide (TPR) repeat</fullName>
    </submittedName>
</protein>
<dbReference type="PANTHER" id="PTHR44227:SF3">
    <property type="entry name" value="PROTEIN O-MANNOSYL-TRANSFERASE TMTC4"/>
    <property type="match status" value="1"/>
</dbReference>
<dbReference type="PANTHER" id="PTHR44227">
    <property type="match status" value="1"/>
</dbReference>
<evidence type="ECO:0000256" key="2">
    <source>
        <dbReference type="ARBA" id="ARBA00022803"/>
    </source>
</evidence>
<feature type="repeat" description="TPR" evidence="3">
    <location>
        <begin position="607"/>
        <end position="640"/>
    </location>
</feature>
<dbReference type="Pfam" id="PF07719">
    <property type="entry name" value="TPR_2"/>
    <property type="match status" value="1"/>
</dbReference>
<feature type="repeat" description="TPR" evidence="3">
    <location>
        <begin position="641"/>
        <end position="674"/>
    </location>
</feature>
<evidence type="ECO:0000256" key="3">
    <source>
        <dbReference type="PROSITE-ProRule" id="PRU00339"/>
    </source>
</evidence>
<accession>A0A1M6M7Z7</accession>
<feature type="transmembrane region" description="Helical" evidence="4">
    <location>
        <begin position="238"/>
        <end position="257"/>
    </location>
</feature>
<feature type="repeat" description="TPR" evidence="3">
    <location>
        <begin position="539"/>
        <end position="572"/>
    </location>
</feature>
<keyword evidence="4" id="KW-0812">Transmembrane</keyword>
<feature type="transmembrane region" description="Helical" evidence="4">
    <location>
        <begin position="139"/>
        <end position="155"/>
    </location>
</feature>
<proteinExistence type="predicted"/>
<feature type="transmembrane region" description="Helical" evidence="4">
    <location>
        <begin position="287"/>
        <end position="308"/>
    </location>
</feature>
<feature type="transmembrane region" description="Helical" evidence="4">
    <location>
        <begin position="343"/>
        <end position="364"/>
    </location>
</feature>
<feature type="transmembrane region" description="Helical" evidence="4">
    <location>
        <begin position="320"/>
        <end position="338"/>
    </location>
</feature>
<dbReference type="PROSITE" id="PS50293">
    <property type="entry name" value="TPR_REGION"/>
    <property type="match status" value="2"/>
</dbReference>
<dbReference type="InterPro" id="IPR019734">
    <property type="entry name" value="TPR_rpt"/>
</dbReference>
<dbReference type="PROSITE" id="PS50005">
    <property type="entry name" value="TPR"/>
    <property type="match status" value="7"/>
</dbReference>
<dbReference type="Gene3D" id="1.25.40.10">
    <property type="entry name" value="Tetratricopeptide repeat domain"/>
    <property type="match status" value="3"/>
</dbReference>
<feature type="repeat" description="TPR" evidence="3">
    <location>
        <begin position="505"/>
        <end position="538"/>
    </location>
</feature>